<keyword evidence="3" id="KW-1185">Reference proteome</keyword>
<dbReference type="InterPro" id="IPR036397">
    <property type="entry name" value="RNaseH_sf"/>
</dbReference>
<dbReference type="GO" id="GO:0003676">
    <property type="term" value="F:nucleic acid binding"/>
    <property type="evidence" value="ECO:0007669"/>
    <property type="project" value="InterPro"/>
</dbReference>
<dbReference type="SUPFAM" id="SSF53098">
    <property type="entry name" value="Ribonuclease H-like"/>
    <property type="match status" value="1"/>
</dbReference>
<dbReference type="PANTHER" id="PTHR47723">
    <property type="entry name" value="OS05G0353850 PROTEIN"/>
    <property type="match status" value="1"/>
</dbReference>
<evidence type="ECO:0000259" key="1">
    <source>
        <dbReference type="Pfam" id="PF13456"/>
    </source>
</evidence>
<dbReference type="InterPro" id="IPR012337">
    <property type="entry name" value="RNaseH-like_sf"/>
</dbReference>
<dbReference type="CDD" id="cd06222">
    <property type="entry name" value="RNase_H_like"/>
    <property type="match status" value="1"/>
</dbReference>
<proteinExistence type="predicted"/>
<evidence type="ECO:0000313" key="2">
    <source>
        <dbReference type="EMBL" id="KAB2602378.1"/>
    </source>
</evidence>
<protein>
    <recommendedName>
        <fullName evidence="1">RNase H type-1 domain-containing protein</fullName>
    </recommendedName>
</protein>
<dbReference type="Gene3D" id="3.30.420.10">
    <property type="entry name" value="Ribonuclease H-like superfamily/Ribonuclease H"/>
    <property type="match status" value="1"/>
</dbReference>
<evidence type="ECO:0000313" key="3">
    <source>
        <dbReference type="Proteomes" id="UP000327157"/>
    </source>
</evidence>
<dbReference type="InterPro" id="IPR044730">
    <property type="entry name" value="RNase_H-like_dom_plant"/>
</dbReference>
<reference evidence="3" key="2">
    <citation type="submission" date="2019-10" db="EMBL/GenBank/DDBJ databases">
        <title>A de novo genome assembly of a pear dwarfing rootstock.</title>
        <authorList>
            <person name="Wang F."/>
            <person name="Wang J."/>
            <person name="Li S."/>
            <person name="Zhang Y."/>
            <person name="Fang M."/>
            <person name="Ma L."/>
            <person name="Zhao Y."/>
            <person name="Jiang S."/>
        </authorList>
    </citation>
    <scope>NUCLEOTIDE SEQUENCE [LARGE SCALE GENOMIC DNA]</scope>
</reference>
<feature type="domain" description="RNase H type-1" evidence="1">
    <location>
        <begin position="88"/>
        <end position="187"/>
    </location>
</feature>
<reference evidence="2 3" key="3">
    <citation type="submission" date="2019-11" db="EMBL/GenBank/DDBJ databases">
        <title>A de novo genome assembly of a pear dwarfing rootstock.</title>
        <authorList>
            <person name="Wang F."/>
            <person name="Wang J."/>
            <person name="Li S."/>
            <person name="Zhang Y."/>
            <person name="Fang M."/>
            <person name="Ma L."/>
            <person name="Zhao Y."/>
            <person name="Jiang S."/>
        </authorList>
    </citation>
    <scope>NUCLEOTIDE SEQUENCE [LARGE SCALE GENOMIC DNA]</scope>
    <source>
        <strain evidence="2">S2</strain>
        <tissue evidence="2">Leaf</tissue>
    </source>
</reference>
<reference evidence="2 3" key="1">
    <citation type="submission" date="2019-09" db="EMBL/GenBank/DDBJ databases">
        <authorList>
            <person name="Ou C."/>
        </authorList>
    </citation>
    <scope>NUCLEOTIDE SEQUENCE [LARGE SCALE GENOMIC DNA]</scope>
    <source>
        <strain evidence="2">S2</strain>
        <tissue evidence="2">Leaf</tissue>
    </source>
</reference>
<dbReference type="PANTHER" id="PTHR47723:SF23">
    <property type="entry name" value="REVERSE TRANSCRIPTASE-LIKE PROTEIN"/>
    <property type="match status" value="1"/>
</dbReference>
<gene>
    <name evidence="2" type="ORF">D8674_003383</name>
</gene>
<accession>A0A5N5FGX5</accession>
<comment type="caution">
    <text evidence="2">The sequence shown here is derived from an EMBL/GenBank/DDBJ whole genome shotgun (WGS) entry which is preliminary data.</text>
</comment>
<sequence length="232" mass="26466">MSFSNIDINLNLKIRDWLGDLSHQNKNVVSNLSKALAICWQIWNDRNGSIFMNEKPLYTRSFLQAMAMVNDYFKDNWKCPMSSYVKINFDGSVSNSLAARGFVIRNWNSKTILAGAMNMGFSTINIAEALALHEALIWARRRSMTHVLMKGDSKLIIDVVRGAYEVSWNLRSIIEDIRWHVFKEENFVTDTMASVGLKTDNFCIWDACLPVEANLALLFDCNGSDYVRGFSL</sequence>
<dbReference type="GO" id="GO:0004523">
    <property type="term" value="F:RNA-DNA hybrid ribonuclease activity"/>
    <property type="evidence" value="ECO:0007669"/>
    <property type="project" value="InterPro"/>
</dbReference>
<dbReference type="AlphaFoldDB" id="A0A5N5FGX5"/>
<dbReference type="EMBL" id="SMOL01000695">
    <property type="protein sequence ID" value="KAB2602378.1"/>
    <property type="molecule type" value="Genomic_DNA"/>
</dbReference>
<dbReference type="Proteomes" id="UP000327157">
    <property type="component" value="Chromosome 10"/>
</dbReference>
<name>A0A5N5FGX5_9ROSA</name>
<dbReference type="InterPro" id="IPR002156">
    <property type="entry name" value="RNaseH_domain"/>
</dbReference>
<organism evidence="2 3">
    <name type="scientific">Pyrus ussuriensis x Pyrus communis</name>
    <dbReference type="NCBI Taxonomy" id="2448454"/>
    <lineage>
        <taxon>Eukaryota</taxon>
        <taxon>Viridiplantae</taxon>
        <taxon>Streptophyta</taxon>
        <taxon>Embryophyta</taxon>
        <taxon>Tracheophyta</taxon>
        <taxon>Spermatophyta</taxon>
        <taxon>Magnoliopsida</taxon>
        <taxon>eudicotyledons</taxon>
        <taxon>Gunneridae</taxon>
        <taxon>Pentapetalae</taxon>
        <taxon>rosids</taxon>
        <taxon>fabids</taxon>
        <taxon>Rosales</taxon>
        <taxon>Rosaceae</taxon>
        <taxon>Amygdaloideae</taxon>
        <taxon>Maleae</taxon>
        <taxon>Pyrus</taxon>
    </lineage>
</organism>
<dbReference type="InterPro" id="IPR053151">
    <property type="entry name" value="RNase_H-like"/>
</dbReference>
<dbReference type="OrthoDB" id="1300568at2759"/>
<dbReference type="Pfam" id="PF13456">
    <property type="entry name" value="RVT_3"/>
    <property type="match status" value="1"/>
</dbReference>